<reference evidence="2 3" key="1">
    <citation type="submission" date="2019-05" db="EMBL/GenBank/DDBJ databases">
        <authorList>
            <consortium name="Science for Life Laboratories"/>
        </authorList>
    </citation>
    <scope>NUCLEOTIDE SEQUENCE [LARGE SCALE GENOMIC DNA]</scope>
    <source>
        <strain evidence="2">Soil9</strain>
    </source>
</reference>
<dbReference type="EMBL" id="LR593886">
    <property type="protein sequence ID" value="VTR98377.1"/>
    <property type="molecule type" value="Genomic_DNA"/>
</dbReference>
<proteinExistence type="predicted"/>
<gene>
    <name evidence="2" type="ORF">SOIL9_02950</name>
</gene>
<dbReference type="KEGG" id="gms:SOIL9_02950"/>
<protein>
    <recommendedName>
        <fullName evidence="1">VOC domain-containing protein</fullName>
    </recommendedName>
</protein>
<dbReference type="Pfam" id="PF22658">
    <property type="entry name" value="YycE-like_N"/>
    <property type="match status" value="1"/>
</dbReference>
<dbReference type="Pfam" id="PF22659">
    <property type="entry name" value="YycE-like_C"/>
    <property type="match status" value="1"/>
</dbReference>
<dbReference type="CDD" id="cd06587">
    <property type="entry name" value="VOC"/>
    <property type="match status" value="1"/>
</dbReference>
<dbReference type="InterPro" id="IPR058997">
    <property type="entry name" value="YycE-like_C"/>
</dbReference>
<feature type="domain" description="VOC" evidence="1">
    <location>
        <begin position="8"/>
        <end position="132"/>
    </location>
</feature>
<evidence type="ECO:0000313" key="3">
    <source>
        <dbReference type="Proteomes" id="UP000464178"/>
    </source>
</evidence>
<dbReference type="Proteomes" id="UP000464178">
    <property type="component" value="Chromosome"/>
</dbReference>
<evidence type="ECO:0000313" key="2">
    <source>
        <dbReference type="EMBL" id="VTR98377.1"/>
    </source>
</evidence>
<dbReference type="InterPro" id="IPR037523">
    <property type="entry name" value="VOC_core"/>
</dbReference>
<dbReference type="InterPro" id="IPR058998">
    <property type="entry name" value="YycE-like_N"/>
</dbReference>
<dbReference type="InterPro" id="IPR029068">
    <property type="entry name" value="Glyas_Bleomycin-R_OHBP_Dase"/>
</dbReference>
<dbReference type="AlphaFoldDB" id="A0A6P2DFS7"/>
<evidence type="ECO:0000259" key="1">
    <source>
        <dbReference type="PROSITE" id="PS51819"/>
    </source>
</evidence>
<dbReference type="PROSITE" id="PS51819">
    <property type="entry name" value="VOC"/>
    <property type="match status" value="1"/>
</dbReference>
<accession>A0A6P2DFS7</accession>
<sequence>MGPAKTIATAHLRVARPTDQLGAVVQFYRDGLGFEVISEFRDHDGFDGIMLGHREAAYHLEFTHKRGHSVGKAPTDDNLLVFYLPDRDEWLRAIARLRAAGHEPVESFNPYWDKSGKTFADPDGYRVVLQHAAWPSS</sequence>
<name>A0A6P2DFS7_9BACT</name>
<dbReference type="RefSeq" id="WP_162671575.1">
    <property type="nucleotide sequence ID" value="NZ_LR593886.1"/>
</dbReference>
<dbReference type="Gene3D" id="3.10.180.10">
    <property type="entry name" value="2,3-Dihydroxybiphenyl 1,2-Dioxygenase, domain 1"/>
    <property type="match status" value="1"/>
</dbReference>
<dbReference type="SUPFAM" id="SSF54593">
    <property type="entry name" value="Glyoxalase/Bleomycin resistance protein/Dihydroxybiphenyl dioxygenase"/>
    <property type="match status" value="1"/>
</dbReference>
<organism evidence="2 3">
    <name type="scientific">Gemmata massiliana</name>
    <dbReference type="NCBI Taxonomy" id="1210884"/>
    <lineage>
        <taxon>Bacteria</taxon>
        <taxon>Pseudomonadati</taxon>
        <taxon>Planctomycetota</taxon>
        <taxon>Planctomycetia</taxon>
        <taxon>Gemmatales</taxon>
        <taxon>Gemmataceae</taxon>
        <taxon>Gemmata</taxon>
    </lineage>
</organism>
<keyword evidence="3" id="KW-1185">Reference proteome</keyword>